<feature type="compositionally biased region" description="Basic and acidic residues" evidence="1">
    <location>
        <begin position="234"/>
        <end position="247"/>
    </location>
</feature>
<gene>
    <name evidence="2" type="ORF">DHEL01_v204355</name>
</gene>
<evidence type="ECO:0000313" key="2">
    <source>
        <dbReference type="EMBL" id="POS77261.1"/>
    </source>
</evidence>
<evidence type="ECO:0000313" key="3">
    <source>
        <dbReference type="Proteomes" id="UP000094444"/>
    </source>
</evidence>
<reference evidence="2" key="1">
    <citation type="submission" date="2017-09" db="EMBL/GenBank/DDBJ databases">
        <title>Polyketide synthases of a Diaporthe helianthi virulent isolate.</title>
        <authorList>
            <person name="Baroncelli R."/>
        </authorList>
    </citation>
    <scope>NUCLEOTIDE SEQUENCE [LARGE SCALE GENOMIC DNA]</scope>
    <source>
        <strain evidence="2">7/96</strain>
    </source>
</reference>
<sequence length="490" mass="53697">MPKGLIPLMLSPKLTESFGSGLSRTSVIQPAGQYTSPSAAISPASPAHKRNASDLTPMIKLSRPPVRTLKRHSQQVPASLPVLPFTSAEWKRAIAEIKKCYVTRRYRACSARCNEILTNTKDLSMVQPAYLIYLNFYAAASLEMCARPLQPGSSYRTTLLHQARAHYSAAQSLIKQAEEVAVAQSRSSSAASSMPSLHSPSGSVSSRAWTPESCLMTPNWTHSRKSSLQQEPRSGGRERPKKKVSFELPKDKDRWSFRLPEPVVRPDSPTLGFDDDYFASGASRQDLPELPVAASKRWPQQEFEFDPLDVSPASSPPPMPSISEDEEPSPSTSPSSEGFGLDACPFGQFGASDTESARNVSRYCETLSSLKTQVNSHTASLNQLLESDEQLLAGPQHDQPLESPMLYDATTIKSAHVHRASLGGGGRQRSGSAMSFARVGSLGGDEDEARSQDRLARIDKLRMNGWKRKRFDASRYEVLCETVLAELNAN</sequence>
<feature type="region of interest" description="Disordered" evidence="1">
    <location>
        <begin position="188"/>
        <end position="247"/>
    </location>
</feature>
<dbReference type="AlphaFoldDB" id="A0A2P5I435"/>
<keyword evidence="3" id="KW-1185">Reference proteome</keyword>
<protein>
    <submittedName>
        <fullName evidence="2">Uncharacterized protein</fullName>
    </submittedName>
</protein>
<feature type="compositionally biased region" description="Low complexity" evidence="1">
    <location>
        <begin position="188"/>
        <end position="206"/>
    </location>
</feature>
<accession>A0A2P5I435</accession>
<dbReference type="InParanoid" id="A0A2P5I435"/>
<proteinExistence type="predicted"/>
<evidence type="ECO:0000256" key="1">
    <source>
        <dbReference type="SAM" id="MobiDB-lite"/>
    </source>
</evidence>
<organism evidence="2 3">
    <name type="scientific">Diaporthe helianthi</name>
    <dbReference type="NCBI Taxonomy" id="158607"/>
    <lineage>
        <taxon>Eukaryota</taxon>
        <taxon>Fungi</taxon>
        <taxon>Dikarya</taxon>
        <taxon>Ascomycota</taxon>
        <taxon>Pezizomycotina</taxon>
        <taxon>Sordariomycetes</taxon>
        <taxon>Sordariomycetidae</taxon>
        <taxon>Diaporthales</taxon>
        <taxon>Diaporthaceae</taxon>
        <taxon>Diaporthe</taxon>
    </lineage>
</organism>
<comment type="caution">
    <text evidence="2">The sequence shown here is derived from an EMBL/GenBank/DDBJ whole genome shotgun (WGS) entry which is preliminary data.</text>
</comment>
<dbReference type="EMBL" id="MAVT02000286">
    <property type="protein sequence ID" value="POS77261.1"/>
    <property type="molecule type" value="Genomic_DNA"/>
</dbReference>
<feature type="compositionally biased region" description="Polar residues" evidence="1">
    <location>
        <begin position="216"/>
        <end position="232"/>
    </location>
</feature>
<feature type="region of interest" description="Disordered" evidence="1">
    <location>
        <begin position="306"/>
        <end position="347"/>
    </location>
</feature>
<dbReference type="Proteomes" id="UP000094444">
    <property type="component" value="Unassembled WGS sequence"/>
</dbReference>
<dbReference type="OrthoDB" id="3641178at2759"/>
<name>A0A2P5I435_DIAHE</name>